<evidence type="ECO:0000256" key="13">
    <source>
        <dbReference type="ARBA" id="ARBA00026226"/>
    </source>
</evidence>
<dbReference type="GO" id="GO:0008270">
    <property type="term" value="F:zinc ion binding"/>
    <property type="evidence" value="ECO:0007669"/>
    <property type="project" value="UniProtKB-KW"/>
</dbReference>
<evidence type="ECO:0000313" key="19">
    <source>
        <dbReference type="EMBL" id="TIB11535.1"/>
    </source>
</evidence>
<evidence type="ECO:0000256" key="12">
    <source>
        <dbReference type="ARBA" id="ARBA00024826"/>
    </source>
</evidence>
<dbReference type="GO" id="GO:0003723">
    <property type="term" value="F:RNA binding"/>
    <property type="evidence" value="ECO:0007669"/>
    <property type="project" value="InterPro"/>
</dbReference>
<feature type="region of interest" description="Disordered" evidence="16">
    <location>
        <begin position="829"/>
        <end position="859"/>
    </location>
</feature>
<dbReference type="SMART" id="SM00356">
    <property type="entry name" value="ZnF_C3H1"/>
    <property type="match status" value="5"/>
</dbReference>
<dbReference type="GO" id="GO:0000398">
    <property type="term" value="P:mRNA splicing, via spliceosome"/>
    <property type="evidence" value="ECO:0007669"/>
    <property type="project" value="InterPro"/>
</dbReference>
<feature type="domain" description="C3H1-type" evidence="17">
    <location>
        <begin position="275"/>
        <end position="303"/>
    </location>
</feature>
<evidence type="ECO:0000256" key="5">
    <source>
        <dbReference type="ARBA" id="ARBA00022664"/>
    </source>
</evidence>
<dbReference type="SUPFAM" id="SSF51556">
    <property type="entry name" value="Metallo-dependent hydrolases"/>
    <property type="match status" value="1"/>
</dbReference>
<dbReference type="InterPro" id="IPR006680">
    <property type="entry name" value="Amidohydro-rel"/>
</dbReference>
<dbReference type="GO" id="GO:0005681">
    <property type="term" value="C:spliceosomal complex"/>
    <property type="evidence" value="ECO:0007669"/>
    <property type="project" value="InterPro"/>
</dbReference>
<dbReference type="FunFam" id="4.10.1000.10:FF:000017">
    <property type="entry name" value="Cleavage and polyadenylation specificity factor 30 kDa subunit"/>
    <property type="match status" value="1"/>
</dbReference>
<dbReference type="SMART" id="SM00343">
    <property type="entry name" value="ZnF_C2HC"/>
    <property type="match status" value="1"/>
</dbReference>
<dbReference type="PROSITE" id="PS00483">
    <property type="entry name" value="DIHYDROOROTASE_2"/>
    <property type="match status" value="1"/>
</dbReference>
<dbReference type="AlphaFoldDB" id="A0A4T0HZK9"/>
<comment type="function">
    <text evidence="12">Component of the cleavage factor I (CF I) involved in pre-mRNA 3'-end processing.</text>
</comment>
<keyword evidence="6 15" id="KW-0479">Metal-binding</keyword>
<evidence type="ECO:0000256" key="4">
    <source>
        <dbReference type="ARBA" id="ARBA00012860"/>
    </source>
</evidence>
<comment type="pathway">
    <text evidence="1">Pyrimidine metabolism; UMP biosynthesis via de novo pathway; (S)-dihydroorotate from bicarbonate: step 3/3.</text>
</comment>
<dbReference type="InterPro" id="IPR004721">
    <property type="entry name" value="DHOdimr"/>
</dbReference>
<feature type="zinc finger region" description="C3H1-type" evidence="15">
    <location>
        <begin position="350"/>
        <end position="378"/>
    </location>
</feature>
<evidence type="ECO:0000256" key="14">
    <source>
        <dbReference type="ARBA" id="ARBA00070136"/>
    </source>
</evidence>
<evidence type="ECO:0000256" key="7">
    <source>
        <dbReference type="ARBA" id="ARBA00022737"/>
    </source>
</evidence>
<evidence type="ECO:0000256" key="3">
    <source>
        <dbReference type="ARBA" id="ARBA00008907"/>
    </source>
</evidence>
<dbReference type="InterPro" id="IPR021966">
    <property type="entry name" value="SF3a60_bindingd"/>
</dbReference>
<dbReference type="InterPro" id="IPR002195">
    <property type="entry name" value="Dihydroorotase_CS"/>
</dbReference>
<dbReference type="InterPro" id="IPR001878">
    <property type="entry name" value="Znf_CCHC"/>
</dbReference>
<dbReference type="PANTHER" id="PTHR43137">
    <property type="entry name" value="DIHYDROOROTASE"/>
    <property type="match status" value="1"/>
</dbReference>
<feature type="zinc finger region" description="C3H1-type" evidence="15">
    <location>
        <begin position="322"/>
        <end position="349"/>
    </location>
</feature>
<evidence type="ECO:0000256" key="2">
    <source>
        <dbReference type="ARBA" id="ARBA00005631"/>
    </source>
</evidence>
<dbReference type="InterPro" id="IPR024598">
    <property type="entry name" value="SF3a60/Prp9_C"/>
</dbReference>
<evidence type="ECO:0000256" key="9">
    <source>
        <dbReference type="ARBA" id="ARBA00022801"/>
    </source>
</evidence>
<dbReference type="Proteomes" id="UP000306954">
    <property type="component" value="Unassembled WGS sequence"/>
</dbReference>
<dbReference type="Pfam" id="PF00098">
    <property type="entry name" value="zf-CCHC"/>
    <property type="match status" value="1"/>
</dbReference>
<dbReference type="GO" id="GO:0006207">
    <property type="term" value="P:'de novo' pyrimidine nucleobase biosynthetic process"/>
    <property type="evidence" value="ECO:0007669"/>
    <property type="project" value="TreeGrafter"/>
</dbReference>
<dbReference type="Pfam" id="PF04909">
    <property type="entry name" value="Amidohydro_2"/>
    <property type="match status" value="1"/>
</dbReference>
<feature type="zinc finger region" description="C3H1-type" evidence="15">
    <location>
        <begin position="379"/>
        <end position="406"/>
    </location>
</feature>
<evidence type="ECO:0000313" key="20">
    <source>
        <dbReference type="Proteomes" id="UP000306954"/>
    </source>
</evidence>
<evidence type="ECO:0000256" key="6">
    <source>
        <dbReference type="ARBA" id="ARBA00022723"/>
    </source>
</evidence>
<evidence type="ECO:0000256" key="15">
    <source>
        <dbReference type="PROSITE-ProRule" id="PRU00723"/>
    </source>
</evidence>
<keyword evidence="10 15" id="KW-0862">Zinc</keyword>
<dbReference type="EMBL" id="SPOF01000023">
    <property type="protein sequence ID" value="TIB11535.1"/>
    <property type="molecule type" value="Genomic_DNA"/>
</dbReference>
<dbReference type="Gene3D" id="4.10.60.10">
    <property type="entry name" value="Zinc finger, CCHC-type"/>
    <property type="match status" value="1"/>
</dbReference>
<dbReference type="Pfam" id="PF00642">
    <property type="entry name" value="zf-CCCH"/>
    <property type="match status" value="2"/>
</dbReference>
<dbReference type="GO" id="GO:0005737">
    <property type="term" value="C:cytoplasm"/>
    <property type="evidence" value="ECO:0007669"/>
    <property type="project" value="TreeGrafter"/>
</dbReference>
<dbReference type="GO" id="GO:0006221">
    <property type="term" value="P:pyrimidine nucleotide biosynthetic process"/>
    <property type="evidence" value="ECO:0007669"/>
    <property type="project" value="UniProtKB-KW"/>
</dbReference>
<keyword evidence="5" id="KW-0507">mRNA processing</keyword>
<proteinExistence type="inferred from homology"/>
<dbReference type="GO" id="GO:0004151">
    <property type="term" value="F:dihydroorotase activity"/>
    <property type="evidence" value="ECO:0007669"/>
    <property type="project" value="UniProtKB-EC"/>
</dbReference>
<feature type="domain" description="C3H1-type" evidence="17">
    <location>
        <begin position="350"/>
        <end position="378"/>
    </location>
</feature>
<evidence type="ECO:0000256" key="1">
    <source>
        <dbReference type="ARBA" id="ARBA00004880"/>
    </source>
</evidence>
<comment type="similarity">
    <text evidence="2">Belongs to the metallo-dependent hydrolases superfamily. DHOase family. Class II DHOase subfamily.</text>
</comment>
<feature type="domain" description="C3H1-type" evidence="17">
    <location>
        <begin position="379"/>
        <end position="406"/>
    </location>
</feature>
<feature type="domain" description="CCHC-type" evidence="18">
    <location>
        <begin position="544"/>
        <end position="559"/>
    </location>
</feature>
<evidence type="ECO:0000259" key="18">
    <source>
        <dbReference type="PROSITE" id="PS50158"/>
    </source>
</evidence>
<keyword evidence="11" id="KW-0665">Pyrimidine biosynthesis</keyword>
<evidence type="ECO:0000256" key="10">
    <source>
        <dbReference type="ARBA" id="ARBA00022833"/>
    </source>
</evidence>
<dbReference type="Gene3D" id="3.20.20.140">
    <property type="entry name" value="Metal-dependent hydrolases"/>
    <property type="match status" value="1"/>
</dbReference>
<dbReference type="Gene3D" id="4.10.1000.10">
    <property type="entry name" value="Zinc finger, CCCH-type"/>
    <property type="match status" value="2"/>
</dbReference>
<gene>
    <name evidence="19" type="ORF">E3P90_02358</name>
</gene>
<organism evidence="19 20">
    <name type="scientific">Wallemia ichthyophaga</name>
    <dbReference type="NCBI Taxonomy" id="245174"/>
    <lineage>
        <taxon>Eukaryota</taxon>
        <taxon>Fungi</taxon>
        <taxon>Dikarya</taxon>
        <taxon>Basidiomycota</taxon>
        <taxon>Wallemiomycotina</taxon>
        <taxon>Wallemiomycetes</taxon>
        <taxon>Wallemiales</taxon>
        <taxon>Wallemiaceae</taxon>
        <taxon>Wallemia</taxon>
    </lineage>
</organism>
<dbReference type="InterPro" id="IPR032466">
    <property type="entry name" value="Metal_Hydrolase"/>
</dbReference>
<dbReference type="InterPro" id="IPR000571">
    <property type="entry name" value="Znf_CCCH"/>
</dbReference>
<dbReference type="SUPFAM" id="SSF90229">
    <property type="entry name" value="CCCH zinc finger"/>
    <property type="match status" value="2"/>
</dbReference>
<evidence type="ECO:0000259" key="17">
    <source>
        <dbReference type="PROSITE" id="PS50103"/>
    </source>
</evidence>
<comment type="similarity">
    <text evidence="3">Belongs to the CPSF4/YTH1 family.</text>
</comment>
<accession>A0A4T0HZK9</accession>
<evidence type="ECO:0000256" key="16">
    <source>
        <dbReference type="SAM" id="MobiDB-lite"/>
    </source>
</evidence>
<dbReference type="Pfam" id="PF16837">
    <property type="entry name" value="SF3A3"/>
    <property type="match status" value="1"/>
</dbReference>
<dbReference type="Pfam" id="PF12108">
    <property type="entry name" value="SF3a60_bindingd"/>
    <property type="match status" value="1"/>
</dbReference>
<dbReference type="Pfam" id="PF11931">
    <property type="entry name" value="SF3a60_Prp9_C"/>
    <property type="match status" value="1"/>
</dbReference>
<protein>
    <recommendedName>
        <fullName evidence="13">mRNA 3'-end-processing protein YTH1</fullName>
        <ecNumber evidence="4">3.5.2.3</ecNumber>
    </recommendedName>
    <alternativeName>
        <fullName evidence="14">mRNA 3'-end-processing protein yth1</fullName>
    </alternativeName>
</protein>
<dbReference type="InterPro" id="IPR036855">
    <property type="entry name" value="Znf_CCCH_sf"/>
</dbReference>
<keyword evidence="8 15" id="KW-0863">Zinc-finger</keyword>
<reference evidence="19 20" key="1">
    <citation type="submission" date="2019-03" db="EMBL/GenBank/DDBJ databases">
        <title>Sequencing 23 genomes of Wallemia ichthyophaga.</title>
        <authorList>
            <person name="Gostincar C."/>
        </authorList>
    </citation>
    <scope>NUCLEOTIDE SEQUENCE [LARGE SCALE GENOMIC DNA]</scope>
    <source>
        <strain evidence="19 20">EXF-8621</strain>
    </source>
</reference>
<dbReference type="InterPro" id="IPR031774">
    <property type="entry name" value="SF3A3_dom"/>
</dbReference>
<dbReference type="SUPFAM" id="SSF57756">
    <property type="entry name" value="Retrovirus zinc finger-like domains"/>
    <property type="match status" value="1"/>
</dbReference>
<dbReference type="PANTHER" id="PTHR43137:SF1">
    <property type="entry name" value="DIHYDROOROTASE"/>
    <property type="match status" value="1"/>
</dbReference>
<keyword evidence="9" id="KW-0378">Hydrolase</keyword>
<evidence type="ECO:0000256" key="11">
    <source>
        <dbReference type="ARBA" id="ARBA00022975"/>
    </source>
</evidence>
<keyword evidence="7" id="KW-0677">Repeat</keyword>
<feature type="domain" description="C3H1-type" evidence="17">
    <location>
        <begin position="322"/>
        <end position="349"/>
    </location>
</feature>
<comment type="caution">
    <text evidence="19">The sequence shown here is derived from an EMBL/GenBank/DDBJ whole genome shotgun (WGS) entry which is preliminary data.</text>
</comment>
<dbReference type="InterPro" id="IPR036875">
    <property type="entry name" value="Znf_CCHC_sf"/>
</dbReference>
<dbReference type="EC" id="3.5.2.3" evidence="4"/>
<dbReference type="PROSITE" id="PS50158">
    <property type="entry name" value="ZF_CCHC"/>
    <property type="match status" value="1"/>
</dbReference>
<name>A0A4T0HZK9_WALIC</name>
<evidence type="ECO:0000256" key="8">
    <source>
        <dbReference type="ARBA" id="ARBA00022771"/>
    </source>
</evidence>
<sequence length="1056" mass="119353">MAVNYRSQLESLAPEVQFVMTLYLSPALTPEEIHKAAENGVTGVKSYPRGVTTNSDGGIESYDVYYPVFQAMQDTGMVLNLHGEVPSDEATGVTILNAEQRFLPQLDKLAHSFPNLRIVVEHATTKAAVEKVKSLPSNVGCSITPHHLELIVDDWAGQGFNYCKPVAKYWEDRAALRDVIREGHPRFFLGSDSAPHPRANKINKAPRLDEHLEAVPACACAAGLFTSAILIPLCAHLLESFGALDKLEGFTVPNFDKFNFQLERFAKQELGLKLDRDTQICQDNLTATGCPRGYSCPYRHTDPAPKNFEPLPLLPTNIRERERAVTVCKHWLRGLCKKGDACEFLHEYDLRKMPECWWFVKWGWCANGEECLYRHTSKEGRKNECPEYLRGFCKRGPFCPFKHVRRAACAAYLAGYCPDGPECGLGHPKSTLPKPYSLEDADPPPVPDPELGPPPGYMGYSYERGPWESRRFGAGFGGEPGQGIAHGIGPGGVSHGRPQSYKGEKMVMPNSGSGPGEPFIRNVNQKPRDSQNAQVRRGLENILCFKCGQHGHYANQCPNKMAQGHERNAHAEIDKYEDYLVELFLDTAKGQKKQMAQKHQMSKITSRMIARREFLKKSYKSNEREEELTIIGTSQVADDLNGFYDRLSSIKDYHRNNPNTPIDPFAMELDGFTEELDNDAISSVFSGEEAYGKYLDLHLPHEQYINLKNIPKRLNYLEFLDDYEQVEDLPLLVKRQSSYADYLNSLVSYLESFLHRSRPLDDYSAIQADALSKFDEQWKSGTAPGWSKQEDESVEQGIWDPVMQRTYTNVNVYNNVKKSKKYQNALKRLEQSGESTQPSSADSHTPPHTHGDKLSLLRKSKDRTLASQEALIRLYATILAGVRKDTKAEVERKSALTAREREQELEEAEYEEYKANPMEQVVEEEKDDEGKIYNPLKLPLGWDGKPIPFWLFKLHGLGVEYECEICSGKVYNGRKNFEKHFQEGTHAYGMRALGLPNTKHFHEITKIADALALAEKLKLQGRQESQASATVEEMEDDQGNVYDIKTYNQLKKQGLL</sequence>
<feature type="compositionally biased region" description="Polar residues" evidence="16">
    <location>
        <begin position="832"/>
        <end position="843"/>
    </location>
</feature>
<dbReference type="PROSITE" id="PS50103">
    <property type="entry name" value="ZF_C3H1"/>
    <property type="match status" value="4"/>
</dbReference>
<feature type="zinc finger region" description="C3H1-type" evidence="15">
    <location>
        <begin position="275"/>
        <end position="303"/>
    </location>
</feature>